<dbReference type="STRING" id="178339.BH719_00780"/>
<evidence type="ECO:0000313" key="3">
    <source>
        <dbReference type="EMBL" id="AOS46600.1"/>
    </source>
</evidence>
<dbReference type="AlphaFoldDB" id="A0A1D8B0D8"/>
<keyword evidence="2" id="KW-1133">Transmembrane helix</keyword>
<dbReference type="EMBL" id="CP017298">
    <property type="protein sequence ID" value="AOS46600.1"/>
    <property type="molecule type" value="Genomic_DNA"/>
</dbReference>
<proteinExistence type="predicted"/>
<dbReference type="Proteomes" id="UP000095214">
    <property type="component" value="Chromosome"/>
</dbReference>
<keyword evidence="2" id="KW-0472">Membrane</keyword>
<feature type="compositionally biased region" description="Basic residues" evidence="1">
    <location>
        <begin position="221"/>
        <end position="230"/>
    </location>
</feature>
<dbReference type="Pfam" id="PF13829">
    <property type="entry name" value="DUF4191"/>
    <property type="match status" value="1"/>
</dbReference>
<reference evidence="3 4" key="1">
    <citation type="submission" date="2016-09" db="EMBL/GenBank/DDBJ databases">
        <title>Complete genome sequence of Actinomyces hongkongensis HKU8.</title>
        <authorList>
            <person name="Gao Y.-X."/>
            <person name="Zhou Y.-Y."/>
            <person name="Xie Y."/>
            <person name="Wang M."/>
            <person name="Wang S.-J."/>
            <person name="Shen S.-G."/>
        </authorList>
    </citation>
    <scope>NUCLEOTIDE SEQUENCE [LARGE SCALE GENOMIC DNA]</scope>
    <source>
        <strain evidence="3 4">HKU8</strain>
    </source>
</reference>
<dbReference type="InterPro" id="IPR025445">
    <property type="entry name" value="DUF4191"/>
</dbReference>
<dbReference type="KEGG" id="phon:BH719_00780"/>
<evidence type="ECO:0000256" key="1">
    <source>
        <dbReference type="SAM" id="MobiDB-lite"/>
    </source>
</evidence>
<feature type="transmembrane region" description="Helical" evidence="2">
    <location>
        <begin position="56"/>
        <end position="79"/>
    </location>
</feature>
<accession>A0A1D8B0D8</accession>
<dbReference type="OrthoDB" id="8479889at2"/>
<gene>
    <name evidence="3" type="ORF">BH719_00780</name>
</gene>
<protein>
    <recommendedName>
        <fullName evidence="5">DUF4191 domain-containing protein</fullName>
    </recommendedName>
</protein>
<sequence length="230" mass="25488">MSEKKPPAKRRWYNNMADAYRVSARSYPWIPWVLVGAAISVIGLFLIIAALLHLNWIAWLFVGLLAALTTDMAILSFLVPRALYSQIEDTPGSSKAVLQQIKRGWIIPEEPVAVTREQDLVWRIVGRPGVVLISEGPSSRVRPLLNAEAKRVTRILQNVPVHQIQVGKDEGQVALAKLQAAINKLKNALTSEEVPQVSSRLAALKANNPPIPKGIDPQRARPNRRALRGK</sequence>
<keyword evidence="4" id="KW-1185">Reference proteome</keyword>
<name>A0A1D8B0D8_9ACTO</name>
<evidence type="ECO:0000256" key="2">
    <source>
        <dbReference type="SAM" id="Phobius"/>
    </source>
</evidence>
<feature type="transmembrane region" description="Helical" evidence="2">
    <location>
        <begin position="29"/>
        <end position="50"/>
    </location>
</feature>
<organism evidence="3 4">
    <name type="scientific">Pauljensenia hongkongensis</name>
    <dbReference type="NCBI Taxonomy" id="178339"/>
    <lineage>
        <taxon>Bacteria</taxon>
        <taxon>Bacillati</taxon>
        <taxon>Actinomycetota</taxon>
        <taxon>Actinomycetes</taxon>
        <taxon>Actinomycetales</taxon>
        <taxon>Actinomycetaceae</taxon>
        <taxon>Pauljensenia</taxon>
    </lineage>
</organism>
<evidence type="ECO:0000313" key="4">
    <source>
        <dbReference type="Proteomes" id="UP000095214"/>
    </source>
</evidence>
<evidence type="ECO:0008006" key="5">
    <source>
        <dbReference type="Google" id="ProtNLM"/>
    </source>
</evidence>
<keyword evidence="2" id="KW-0812">Transmembrane</keyword>
<dbReference type="RefSeq" id="WP_009399921.1">
    <property type="nucleotide sequence ID" value="NZ_CP017298.1"/>
</dbReference>
<feature type="region of interest" description="Disordered" evidence="1">
    <location>
        <begin position="205"/>
        <end position="230"/>
    </location>
</feature>